<dbReference type="Gene3D" id="3.30.870.10">
    <property type="entry name" value="Endonuclease Chain A"/>
    <property type="match status" value="1"/>
</dbReference>
<comment type="caution">
    <text evidence="9">The sequence shown here is derived from an EMBL/GenBank/DDBJ whole genome shotgun (WGS) entry which is preliminary data.</text>
</comment>
<dbReference type="CDD" id="cd22671">
    <property type="entry name" value="FHA_APTX-like"/>
    <property type="match status" value="1"/>
</dbReference>
<dbReference type="InterPro" id="IPR010347">
    <property type="entry name" value="Tdp1"/>
</dbReference>
<evidence type="ECO:0000256" key="1">
    <source>
        <dbReference type="ARBA" id="ARBA00004123"/>
    </source>
</evidence>
<dbReference type="GO" id="GO:0003697">
    <property type="term" value="F:single-stranded DNA binding"/>
    <property type="evidence" value="ECO:0007669"/>
    <property type="project" value="TreeGrafter"/>
</dbReference>
<evidence type="ECO:0000256" key="3">
    <source>
        <dbReference type="ARBA" id="ARBA00022722"/>
    </source>
</evidence>
<organism evidence="9 10">
    <name type="scientific">Miscanthus lutarioriparius</name>
    <dbReference type="NCBI Taxonomy" id="422564"/>
    <lineage>
        <taxon>Eukaryota</taxon>
        <taxon>Viridiplantae</taxon>
        <taxon>Streptophyta</taxon>
        <taxon>Embryophyta</taxon>
        <taxon>Tracheophyta</taxon>
        <taxon>Spermatophyta</taxon>
        <taxon>Magnoliopsida</taxon>
        <taxon>Liliopsida</taxon>
        <taxon>Poales</taxon>
        <taxon>Poaceae</taxon>
        <taxon>PACMAD clade</taxon>
        <taxon>Panicoideae</taxon>
        <taxon>Andropogonodae</taxon>
        <taxon>Andropogoneae</taxon>
        <taxon>Saccharinae</taxon>
        <taxon>Miscanthus</taxon>
    </lineage>
</organism>
<dbReference type="SUPFAM" id="SSF56024">
    <property type="entry name" value="Phospholipase D/nuclease"/>
    <property type="match status" value="1"/>
</dbReference>
<evidence type="ECO:0008006" key="11">
    <source>
        <dbReference type="Google" id="ProtNLM"/>
    </source>
</evidence>
<evidence type="ECO:0000256" key="4">
    <source>
        <dbReference type="ARBA" id="ARBA00022763"/>
    </source>
</evidence>
<dbReference type="GO" id="GO:0005634">
    <property type="term" value="C:nucleus"/>
    <property type="evidence" value="ECO:0007669"/>
    <property type="project" value="UniProtKB-SubCell"/>
</dbReference>
<gene>
    <name evidence="9" type="ORF">NCGR_LOCUS67722</name>
</gene>
<evidence type="ECO:0000256" key="8">
    <source>
        <dbReference type="ARBA" id="ARBA00023242"/>
    </source>
</evidence>
<keyword evidence="5" id="KW-0378">Hydrolase</keyword>
<accession>A0A811SLD4</accession>
<name>A0A811SLD4_9POAL</name>
<comment type="similarity">
    <text evidence="2">Belongs to the tyrosyl-DNA phosphodiesterase family.</text>
</comment>
<dbReference type="GO" id="GO:0017005">
    <property type="term" value="F:3'-tyrosyl-DNA phosphodiesterase activity"/>
    <property type="evidence" value="ECO:0007669"/>
    <property type="project" value="TreeGrafter"/>
</dbReference>
<dbReference type="Proteomes" id="UP000604825">
    <property type="component" value="Unassembled WGS sequence"/>
</dbReference>
<dbReference type="GO" id="GO:0006281">
    <property type="term" value="P:DNA repair"/>
    <property type="evidence" value="ECO:0007669"/>
    <property type="project" value="UniProtKB-KW"/>
</dbReference>
<reference evidence="9" key="1">
    <citation type="submission" date="2020-10" db="EMBL/GenBank/DDBJ databases">
        <authorList>
            <person name="Han B."/>
            <person name="Lu T."/>
            <person name="Zhao Q."/>
            <person name="Huang X."/>
            <person name="Zhao Y."/>
        </authorList>
    </citation>
    <scope>NUCLEOTIDE SEQUENCE</scope>
</reference>
<dbReference type="InterPro" id="IPR008984">
    <property type="entry name" value="SMAD_FHA_dom_sf"/>
</dbReference>
<evidence type="ECO:0000256" key="2">
    <source>
        <dbReference type="ARBA" id="ARBA00010205"/>
    </source>
</evidence>
<protein>
    <recommendedName>
        <fullName evidence="11">FHA domain-containing protein</fullName>
    </recommendedName>
</protein>
<dbReference type="PANTHER" id="PTHR12415:SF0">
    <property type="entry name" value="TYROSYL-DNA PHOSPHODIESTERASE 1"/>
    <property type="match status" value="1"/>
</dbReference>
<keyword evidence="8" id="KW-0539">Nucleus</keyword>
<evidence type="ECO:0000256" key="6">
    <source>
        <dbReference type="ARBA" id="ARBA00022839"/>
    </source>
</evidence>
<dbReference type="SUPFAM" id="SSF49879">
    <property type="entry name" value="SMAD/FHA domain"/>
    <property type="match status" value="1"/>
</dbReference>
<keyword evidence="6" id="KW-0269">Exonuclease</keyword>
<evidence type="ECO:0000313" key="9">
    <source>
        <dbReference type="EMBL" id="CAD6343609.1"/>
    </source>
</evidence>
<dbReference type="AlphaFoldDB" id="A0A811SLD4"/>
<keyword evidence="4" id="KW-0227">DNA damage</keyword>
<dbReference type="FunFam" id="2.60.200.20:FF:000047">
    <property type="entry name" value="Tyrosyl-DNA phosphodiesterase 1"/>
    <property type="match status" value="1"/>
</dbReference>
<evidence type="ECO:0000313" key="10">
    <source>
        <dbReference type="Proteomes" id="UP000604825"/>
    </source>
</evidence>
<dbReference type="Gene3D" id="2.60.200.20">
    <property type="match status" value="1"/>
</dbReference>
<keyword evidence="10" id="KW-1185">Reference proteome</keyword>
<evidence type="ECO:0000256" key="7">
    <source>
        <dbReference type="ARBA" id="ARBA00023204"/>
    </source>
</evidence>
<dbReference type="GO" id="GO:0004527">
    <property type="term" value="F:exonuclease activity"/>
    <property type="evidence" value="ECO:0007669"/>
    <property type="project" value="UniProtKB-KW"/>
</dbReference>
<sequence length="201" mass="22962">EAWHSSPPYQGQCWLISSVPIFQGSNVVGRDHLVVVDKRISRKHLSLHTSIDGSIEVVVEGPNPIMVRSKGQRLKVCAKERAKIAHGDVLELIPGDYFVKYVDMGDEHKSYVPMHLSDLKKGKRHSEEDSVAVKRNRQIMEDEALARTLQVRLIGSVPGYHVGPNIRRWGHMKLRNVLDEITFDKQFCESPLIYQIFEIKE</sequence>
<dbReference type="OrthoDB" id="10256774at2759"/>
<evidence type="ECO:0000256" key="5">
    <source>
        <dbReference type="ARBA" id="ARBA00022801"/>
    </source>
</evidence>
<proteinExistence type="inferred from homology"/>
<dbReference type="PANTHER" id="PTHR12415">
    <property type="entry name" value="TYROSYL-DNA PHOSPHODIESTERASE 1"/>
    <property type="match status" value="1"/>
</dbReference>
<keyword evidence="7" id="KW-0234">DNA repair</keyword>
<dbReference type="Pfam" id="PF06087">
    <property type="entry name" value="Tyr-DNA_phospho"/>
    <property type="match status" value="1"/>
</dbReference>
<dbReference type="GO" id="GO:0003690">
    <property type="term" value="F:double-stranded DNA binding"/>
    <property type="evidence" value="ECO:0007669"/>
    <property type="project" value="TreeGrafter"/>
</dbReference>
<comment type="subcellular location">
    <subcellularLocation>
        <location evidence="1">Nucleus</location>
    </subcellularLocation>
</comment>
<feature type="non-terminal residue" evidence="9">
    <location>
        <position position="201"/>
    </location>
</feature>
<keyword evidence="3" id="KW-0540">Nuclease</keyword>
<dbReference type="EMBL" id="CAJGYO010000804">
    <property type="protein sequence ID" value="CAD6343609.1"/>
    <property type="molecule type" value="Genomic_DNA"/>
</dbReference>